<dbReference type="Proteomes" id="UP000223527">
    <property type="component" value="Unassembled WGS sequence"/>
</dbReference>
<evidence type="ECO:0000259" key="3">
    <source>
        <dbReference type="PROSITE" id="PS51186"/>
    </source>
</evidence>
<dbReference type="InterPro" id="IPR050832">
    <property type="entry name" value="Bact_Acetyltransf"/>
</dbReference>
<dbReference type="Pfam" id="PF08445">
    <property type="entry name" value="FR47"/>
    <property type="match status" value="1"/>
</dbReference>
<organism evidence="4 5">
    <name type="scientific">Teichococcus rhizosphaerae</name>
    <dbReference type="NCBI Taxonomy" id="1335062"/>
    <lineage>
        <taxon>Bacteria</taxon>
        <taxon>Pseudomonadati</taxon>
        <taxon>Pseudomonadota</taxon>
        <taxon>Alphaproteobacteria</taxon>
        <taxon>Acetobacterales</taxon>
        <taxon>Roseomonadaceae</taxon>
        <taxon>Roseomonas</taxon>
    </lineage>
</organism>
<dbReference type="AlphaFoldDB" id="A0A2C6XYC2"/>
<dbReference type="InterPro" id="IPR000182">
    <property type="entry name" value="GNAT_dom"/>
</dbReference>
<evidence type="ECO:0000256" key="1">
    <source>
        <dbReference type="ARBA" id="ARBA00022679"/>
    </source>
</evidence>
<keyword evidence="1 4" id="KW-0808">Transferase</keyword>
<gene>
    <name evidence="4" type="ORF">CR162_18115</name>
</gene>
<proteinExistence type="predicted"/>
<reference evidence="4 5" key="1">
    <citation type="submission" date="2017-10" db="EMBL/GenBank/DDBJ databases">
        <authorList>
            <person name="Banno H."/>
            <person name="Chua N.-H."/>
        </authorList>
    </citation>
    <scope>NUCLEOTIDE SEQUENCE [LARGE SCALE GENOMIC DNA]</scope>
    <source>
        <strain evidence="4 5">YW11</strain>
    </source>
</reference>
<dbReference type="Gene3D" id="3.40.630.30">
    <property type="match status" value="1"/>
</dbReference>
<comment type="caution">
    <text evidence="4">The sequence shown here is derived from an EMBL/GenBank/DDBJ whole genome shotgun (WGS) entry which is preliminary data.</text>
</comment>
<dbReference type="GO" id="GO:0016747">
    <property type="term" value="F:acyltransferase activity, transferring groups other than amino-acyl groups"/>
    <property type="evidence" value="ECO:0007669"/>
    <property type="project" value="InterPro"/>
</dbReference>
<accession>A0A2C6XYC2</accession>
<evidence type="ECO:0000313" key="5">
    <source>
        <dbReference type="Proteomes" id="UP000223527"/>
    </source>
</evidence>
<keyword evidence="5" id="KW-1185">Reference proteome</keyword>
<evidence type="ECO:0000313" key="4">
    <source>
        <dbReference type="EMBL" id="PHK93542.1"/>
    </source>
</evidence>
<dbReference type="EMBL" id="PDNU01000043">
    <property type="protein sequence ID" value="PHK93542.1"/>
    <property type="molecule type" value="Genomic_DNA"/>
</dbReference>
<sequence length="187" mass="20142">MIRIRKARPADAAAIAAVHIETWRSTYAGILPDAYLAGLSLPRIAAGYQRGLLERREGSAMFVATAEAEPGGGPAQVVGFASGARARRTLLAQGEIETLYLLEDWRERGIGRRLMRAIAAHLAATGCRSAMLWVLSENPSRWFYQHLGGRLVATDHARVGGVAVPQSAMLWDPIQTLLLATARADGA</sequence>
<dbReference type="CDD" id="cd04301">
    <property type="entry name" value="NAT_SF"/>
    <property type="match status" value="1"/>
</dbReference>
<feature type="domain" description="N-acetyltransferase" evidence="3">
    <location>
        <begin position="2"/>
        <end position="171"/>
    </location>
</feature>
<dbReference type="InterPro" id="IPR013653">
    <property type="entry name" value="GCN5-like_dom"/>
</dbReference>
<dbReference type="PANTHER" id="PTHR43877">
    <property type="entry name" value="AMINOALKYLPHOSPHONATE N-ACETYLTRANSFERASE-RELATED-RELATED"/>
    <property type="match status" value="1"/>
</dbReference>
<name>A0A2C6XYC2_9PROT</name>
<dbReference type="OrthoDB" id="9799154at2"/>
<keyword evidence="2" id="KW-0012">Acyltransferase</keyword>
<dbReference type="RefSeq" id="WP_099096938.1">
    <property type="nucleotide sequence ID" value="NZ_PDNU01000043.1"/>
</dbReference>
<dbReference type="PROSITE" id="PS51186">
    <property type="entry name" value="GNAT"/>
    <property type="match status" value="1"/>
</dbReference>
<protein>
    <submittedName>
        <fullName evidence="4">GNAT family N-acetyltransferase</fullName>
    </submittedName>
</protein>
<evidence type="ECO:0000256" key="2">
    <source>
        <dbReference type="ARBA" id="ARBA00023315"/>
    </source>
</evidence>
<dbReference type="SUPFAM" id="SSF55729">
    <property type="entry name" value="Acyl-CoA N-acyltransferases (Nat)"/>
    <property type="match status" value="1"/>
</dbReference>
<dbReference type="InterPro" id="IPR016181">
    <property type="entry name" value="Acyl_CoA_acyltransferase"/>
</dbReference>